<dbReference type="Proteomes" id="UP000604046">
    <property type="component" value="Unassembled WGS sequence"/>
</dbReference>
<dbReference type="Gene3D" id="1.25.40.20">
    <property type="entry name" value="Ankyrin repeat-containing domain"/>
    <property type="match status" value="1"/>
</dbReference>
<dbReference type="PROSITE" id="PS51375">
    <property type="entry name" value="PPR"/>
    <property type="match status" value="1"/>
</dbReference>
<dbReference type="PANTHER" id="PTHR47447">
    <property type="entry name" value="OS03G0856100 PROTEIN"/>
    <property type="match status" value="1"/>
</dbReference>
<evidence type="ECO:0000313" key="6">
    <source>
        <dbReference type="Proteomes" id="UP000604046"/>
    </source>
</evidence>
<keyword evidence="1" id="KW-0677">Repeat</keyword>
<name>A0A812G4W3_9DINO</name>
<dbReference type="PROSITE" id="PS50088">
    <property type="entry name" value="ANK_REPEAT"/>
    <property type="match status" value="3"/>
</dbReference>
<feature type="repeat" description="ANK" evidence="2">
    <location>
        <begin position="1140"/>
        <end position="1172"/>
    </location>
</feature>
<feature type="region of interest" description="Disordered" evidence="4">
    <location>
        <begin position="1191"/>
        <end position="1220"/>
    </location>
</feature>
<dbReference type="InterPro" id="IPR002110">
    <property type="entry name" value="Ankyrin_rpt"/>
</dbReference>
<dbReference type="Pfam" id="PF01535">
    <property type="entry name" value="PPR"/>
    <property type="match status" value="1"/>
</dbReference>
<dbReference type="Pfam" id="PF13812">
    <property type="entry name" value="PPR_3"/>
    <property type="match status" value="2"/>
</dbReference>
<feature type="repeat" description="ANK" evidence="2">
    <location>
        <begin position="1071"/>
        <end position="1108"/>
    </location>
</feature>
<feature type="region of interest" description="Disordered" evidence="4">
    <location>
        <begin position="1255"/>
        <end position="1276"/>
    </location>
</feature>
<dbReference type="PANTHER" id="PTHR47447:SF17">
    <property type="entry name" value="OS12G0638900 PROTEIN"/>
    <property type="match status" value="1"/>
</dbReference>
<dbReference type="InterPro" id="IPR011990">
    <property type="entry name" value="TPR-like_helical_dom_sf"/>
</dbReference>
<dbReference type="Gene3D" id="1.25.40.10">
    <property type="entry name" value="Tetratricopeptide repeat domain"/>
    <property type="match status" value="5"/>
</dbReference>
<organism evidence="5 6">
    <name type="scientific">Symbiodinium natans</name>
    <dbReference type="NCBI Taxonomy" id="878477"/>
    <lineage>
        <taxon>Eukaryota</taxon>
        <taxon>Sar</taxon>
        <taxon>Alveolata</taxon>
        <taxon>Dinophyceae</taxon>
        <taxon>Suessiales</taxon>
        <taxon>Symbiodiniaceae</taxon>
        <taxon>Symbiodinium</taxon>
    </lineage>
</organism>
<dbReference type="OrthoDB" id="429980at2759"/>
<evidence type="ECO:0000256" key="1">
    <source>
        <dbReference type="ARBA" id="ARBA00022737"/>
    </source>
</evidence>
<gene>
    <name evidence="5" type="ORF">SNAT2548_LOCUS141</name>
</gene>
<keyword evidence="2" id="KW-0040">ANK repeat</keyword>
<evidence type="ECO:0008006" key="7">
    <source>
        <dbReference type="Google" id="ProtNLM"/>
    </source>
</evidence>
<comment type="caution">
    <text evidence="5">The sequence shown here is derived from an EMBL/GenBank/DDBJ whole genome shotgun (WGS) entry which is preliminary data.</text>
</comment>
<feature type="compositionally biased region" description="Low complexity" evidence="4">
    <location>
        <begin position="1195"/>
        <end position="1218"/>
    </location>
</feature>
<sequence>MATALSRRSMWKAALDIVAEVLRNALQPDVVTWNTLLSACGPRSLWQCGILVLEHMSRMLQVSLVSLNSALALCRRGEAWRRGSALLEHLAGRTMLPDAVTTGSGVSVANSWAGAMMWISHAVLLHARTNLIVYNSAIGACSAAVQWRQTLCLHEASSRGIRPDLITANRLLSSCGKESRWQIAFQVTSEIVGSRVGVNIQTCNSLLSAVRDGGWQQCVTLTEGMTTKPLSLDVVTYNTLMTMSQGAPRWMAVLALFRSMRKQGLQAEEVAFNSLLAACGSSKQWQESLSIVMDRGSFQPSVVTISMALNMCGEVKLWQCSHHLLELLQKDHLEANAITYNAAIACAQCLAWRRALAIFDDLLVASLQATVVSITCIVAGIGAARQWQASARIAEVCRSYVAPCNARIAASGSLALWQSCLDSMQELLRTQTRTNAITINSSIAACGNAEKWQQTLQLYEDMHDTLADLITFNTILSACSSDAWQVALHIFKSLCKQQQPDLLSYNAVLTSLVPSGHWRLALALAAELPQRCMQGNRITYSSLASVCGRSHRWQLALSLLEEQRQADQGRGDVVLYDSVLFACGLAGRRRSLQPLLDDLDRLGLELLVAEKKIARLVSEKSKNAGAVAEDDQGLHQQLANMWVVKVSDVLLMRGIPKCHQQLRQENLLVKHQPGLLTIFVSHQWLGNTHPDHAGMQLRIFQKALKNVINGTIKLELDATSQFFGHMKTLSAELRNRLNDAYLWMDWFCVPQAAFETDPTARKQVAEEAGLCIRSIPAYVEACQIFAALVPKMMHNQTHEFCSYFTWLNRGWCRAEMWCKLLSDRSDIPIVVISSIDQVEFAMPMQWLKSPVHQGAFSLDSDRLAVCKFIQQALDFKLERLSRHKDLDIYRYFAARYTDFLGLPKKSRSLPEFLSYFRFPSMEAALKQKKGMGAMACAALSGDVGLLHQLAEAGAPMNTKLREISELDLLPDWTPLHLAAVRSDEGAEAVAALLELRVDPNQVNKLGHPILGTCESPRAVELLVQFRADVNQMKPLTMATPLTLACLRCPDPSVIAKLLEVRGDVNLRKGGIGLTPLHSAAIHSHGNPHSLTVAQMLIEARAEIDAKAKVGPAFRAVELACRAAMRMRKETPGIVRVLGEGSTTPLGYAALFGGDALLDYLLDAGADPQVRNNRGHTPLELSRHAAVYTVLSHRTSSGSNSNNSGSTFASPSAASPHSPITDSAELPVMKLESDISLKNLVNTAMEVNVIPLDTCVEKPKPSQQPAAQTQNPNVSSL</sequence>
<evidence type="ECO:0000256" key="4">
    <source>
        <dbReference type="SAM" id="MobiDB-lite"/>
    </source>
</evidence>
<dbReference type="InterPro" id="IPR036770">
    <property type="entry name" value="Ankyrin_rpt-contain_sf"/>
</dbReference>
<dbReference type="EMBL" id="CAJNDS010000002">
    <property type="protein sequence ID" value="CAE6911880.1"/>
    <property type="molecule type" value="Genomic_DNA"/>
</dbReference>
<feature type="compositionally biased region" description="Polar residues" evidence="4">
    <location>
        <begin position="1260"/>
        <end position="1276"/>
    </location>
</feature>
<reference evidence="5" key="1">
    <citation type="submission" date="2021-02" db="EMBL/GenBank/DDBJ databases">
        <authorList>
            <person name="Dougan E. K."/>
            <person name="Rhodes N."/>
            <person name="Thang M."/>
            <person name="Chan C."/>
        </authorList>
    </citation>
    <scope>NUCLEOTIDE SEQUENCE</scope>
</reference>
<keyword evidence="6" id="KW-1185">Reference proteome</keyword>
<evidence type="ECO:0000256" key="2">
    <source>
        <dbReference type="PROSITE-ProRule" id="PRU00023"/>
    </source>
</evidence>
<proteinExistence type="predicted"/>
<feature type="repeat" description="PPR" evidence="3">
    <location>
        <begin position="233"/>
        <end position="267"/>
    </location>
</feature>
<dbReference type="InterPro" id="IPR002885">
    <property type="entry name" value="PPR_rpt"/>
</dbReference>
<evidence type="ECO:0000256" key="3">
    <source>
        <dbReference type="PROSITE-ProRule" id="PRU00708"/>
    </source>
</evidence>
<evidence type="ECO:0000313" key="5">
    <source>
        <dbReference type="EMBL" id="CAE6911880.1"/>
    </source>
</evidence>
<dbReference type="SMART" id="SM00248">
    <property type="entry name" value="ANK"/>
    <property type="match status" value="5"/>
</dbReference>
<protein>
    <recommendedName>
        <fullName evidence="7">Pentatricopeptide repeat-containing protein, chloroplastic</fullName>
    </recommendedName>
</protein>
<dbReference type="PROSITE" id="PS50297">
    <property type="entry name" value="ANK_REP_REGION"/>
    <property type="match status" value="1"/>
</dbReference>
<accession>A0A812G4W3</accession>
<feature type="repeat" description="ANK" evidence="2">
    <location>
        <begin position="970"/>
        <end position="1004"/>
    </location>
</feature>
<dbReference type="AlphaFoldDB" id="A0A812G4W3"/>
<dbReference type="Pfam" id="PF00023">
    <property type="entry name" value="Ank"/>
    <property type="match status" value="2"/>
</dbReference>
<dbReference type="SUPFAM" id="SSF48403">
    <property type="entry name" value="Ankyrin repeat"/>
    <property type="match status" value="1"/>
</dbReference>